<reference evidence="1 2" key="1">
    <citation type="submission" date="2016-03" db="EMBL/GenBank/DDBJ databases">
        <title>EvidentialGene: Evidence-directed Construction of Genes on Genomes.</title>
        <authorList>
            <person name="Gilbert D.G."/>
            <person name="Choi J.-H."/>
            <person name="Mockaitis K."/>
            <person name="Colbourne J."/>
            <person name="Pfrender M."/>
        </authorList>
    </citation>
    <scope>NUCLEOTIDE SEQUENCE [LARGE SCALE GENOMIC DNA]</scope>
    <source>
        <strain evidence="1 2">Xinb3</strain>
        <tissue evidence="1">Complete organism</tissue>
    </source>
</reference>
<accession>A0A164RYH7</accession>
<evidence type="ECO:0000313" key="1">
    <source>
        <dbReference type="EMBL" id="KZS09061.1"/>
    </source>
</evidence>
<gene>
    <name evidence="1" type="ORF">APZ42_026841</name>
</gene>
<dbReference type="Proteomes" id="UP000076858">
    <property type="component" value="Unassembled WGS sequence"/>
</dbReference>
<dbReference type="AlphaFoldDB" id="A0A164RYH7"/>
<organism evidence="1 2">
    <name type="scientific">Daphnia magna</name>
    <dbReference type="NCBI Taxonomy" id="35525"/>
    <lineage>
        <taxon>Eukaryota</taxon>
        <taxon>Metazoa</taxon>
        <taxon>Ecdysozoa</taxon>
        <taxon>Arthropoda</taxon>
        <taxon>Crustacea</taxon>
        <taxon>Branchiopoda</taxon>
        <taxon>Diplostraca</taxon>
        <taxon>Cladocera</taxon>
        <taxon>Anomopoda</taxon>
        <taxon>Daphniidae</taxon>
        <taxon>Daphnia</taxon>
    </lineage>
</organism>
<sequence length="43" mass="4794">MILVFLVADNRKSSPFYAIFSQRIPDDPSEAIRRRPPSTTSGG</sequence>
<dbReference type="EMBL" id="LRGB01002121">
    <property type="protein sequence ID" value="KZS09061.1"/>
    <property type="molecule type" value="Genomic_DNA"/>
</dbReference>
<comment type="caution">
    <text evidence="1">The sequence shown here is derived from an EMBL/GenBank/DDBJ whole genome shotgun (WGS) entry which is preliminary data.</text>
</comment>
<name>A0A164RYH7_9CRUS</name>
<keyword evidence="2" id="KW-1185">Reference proteome</keyword>
<proteinExistence type="predicted"/>
<protein>
    <submittedName>
        <fullName evidence="1">Uncharacterized protein</fullName>
    </submittedName>
</protein>
<evidence type="ECO:0000313" key="2">
    <source>
        <dbReference type="Proteomes" id="UP000076858"/>
    </source>
</evidence>